<feature type="chain" id="PRO_5001516399" evidence="1">
    <location>
        <begin position="20"/>
        <end position="66"/>
    </location>
</feature>
<reference evidence="2" key="1">
    <citation type="submission" date="2014-03" db="EMBL/GenBank/DDBJ databases">
        <title>The sialotranscriptome of Amblyomma triste, Amblyomma parvum and Amblyomma cajennense ticks, uncovered by 454-based RNA-seq.</title>
        <authorList>
            <person name="Garcia G.R."/>
            <person name="Gardinassi L.G."/>
            <person name="Ribeiro J.M."/>
            <person name="Anatriello E."/>
            <person name="Ferreira B.R."/>
            <person name="Moreira H.N."/>
            <person name="Mafra C."/>
            <person name="Olegario M.M."/>
            <person name="Szabo P.J."/>
            <person name="Miranda-Santos I.K."/>
            <person name="Maruyama S.R."/>
        </authorList>
    </citation>
    <scope>NUCLEOTIDE SEQUENCE</scope>
    <source>
        <strain evidence="2">Uberlandia</strain>
        <tissue evidence="2">Salivary glands</tissue>
    </source>
</reference>
<sequence length="66" mass="7398">MPHISSLAVILLSGQWCTACNFAASLWKCQHENRNISIFVLEEDNEIVMKPPVLTGIVNSQSHIYV</sequence>
<proteinExistence type="evidence at transcript level"/>
<feature type="signal peptide" evidence="1">
    <location>
        <begin position="1"/>
        <end position="19"/>
    </location>
</feature>
<evidence type="ECO:0000256" key="1">
    <source>
        <dbReference type="SAM" id="SignalP"/>
    </source>
</evidence>
<name>A0A023FCY6_AMBCJ</name>
<evidence type="ECO:0000313" key="2">
    <source>
        <dbReference type="EMBL" id="JAC18713.1"/>
    </source>
</evidence>
<dbReference type="AlphaFoldDB" id="A0A023FCY6"/>
<dbReference type="EMBL" id="GBBK01005769">
    <property type="protein sequence ID" value="JAC18713.1"/>
    <property type="molecule type" value="mRNA"/>
</dbReference>
<organism evidence="2">
    <name type="scientific">Amblyomma cajennense</name>
    <name type="common">Cayenne tick</name>
    <name type="synonym">Acarus cajennensis</name>
    <dbReference type="NCBI Taxonomy" id="34607"/>
    <lineage>
        <taxon>Eukaryota</taxon>
        <taxon>Metazoa</taxon>
        <taxon>Ecdysozoa</taxon>
        <taxon>Arthropoda</taxon>
        <taxon>Chelicerata</taxon>
        <taxon>Arachnida</taxon>
        <taxon>Acari</taxon>
        <taxon>Parasitiformes</taxon>
        <taxon>Ixodida</taxon>
        <taxon>Ixodoidea</taxon>
        <taxon>Ixodidae</taxon>
        <taxon>Amblyomminae</taxon>
        <taxon>Amblyomma</taxon>
    </lineage>
</organism>
<protein>
    <submittedName>
        <fullName evidence="2">Putative secreted protein</fullName>
    </submittedName>
</protein>
<keyword evidence="1" id="KW-0732">Signal</keyword>
<accession>A0A023FCY6</accession>